<gene>
    <name evidence="5 8" type="primary">rimM</name>
    <name evidence="8" type="ORF">GCM10007874_04740</name>
</gene>
<evidence type="ECO:0000256" key="1">
    <source>
        <dbReference type="ARBA" id="ARBA00022490"/>
    </source>
</evidence>
<proteinExistence type="inferred from homology"/>
<dbReference type="SUPFAM" id="SSF50346">
    <property type="entry name" value="PRC-barrel domain"/>
    <property type="match status" value="1"/>
</dbReference>
<feature type="domain" description="RimM N-terminal" evidence="6">
    <location>
        <begin position="11"/>
        <end position="88"/>
    </location>
</feature>
<keyword evidence="9" id="KW-1185">Reference proteome</keyword>
<dbReference type="Pfam" id="PF01782">
    <property type="entry name" value="RimM"/>
    <property type="match status" value="1"/>
</dbReference>
<dbReference type="NCBIfam" id="TIGR02273">
    <property type="entry name" value="16S_RimM"/>
    <property type="match status" value="1"/>
</dbReference>
<comment type="subunit">
    <text evidence="5">Binds ribosomal protein uS19.</text>
</comment>
<evidence type="ECO:0000256" key="4">
    <source>
        <dbReference type="ARBA" id="ARBA00023186"/>
    </source>
</evidence>
<dbReference type="RefSeq" id="WP_284310279.1">
    <property type="nucleotide sequence ID" value="NZ_BSPC01000005.1"/>
</dbReference>
<accession>A0ABQ6CFK5</accession>
<evidence type="ECO:0000256" key="5">
    <source>
        <dbReference type="HAMAP-Rule" id="MF_00014"/>
    </source>
</evidence>
<comment type="subcellular location">
    <subcellularLocation>
        <location evidence="5">Cytoplasm</location>
    </subcellularLocation>
</comment>
<dbReference type="EMBL" id="BSPC01000005">
    <property type="protein sequence ID" value="GLS17459.1"/>
    <property type="molecule type" value="Genomic_DNA"/>
</dbReference>
<protein>
    <recommendedName>
        <fullName evidence="5">Ribosome maturation factor RimM</fullName>
    </recommendedName>
</protein>
<evidence type="ECO:0000259" key="7">
    <source>
        <dbReference type="Pfam" id="PF24986"/>
    </source>
</evidence>
<dbReference type="Gene3D" id="2.40.30.60">
    <property type="entry name" value="RimM"/>
    <property type="match status" value="1"/>
</dbReference>
<dbReference type="Proteomes" id="UP001156882">
    <property type="component" value="Unassembled WGS sequence"/>
</dbReference>
<keyword evidence="1 5" id="KW-0963">Cytoplasm</keyword>
<sequence length="181" mass="19467">MPPAPQNLVLLGVFGAAHGLKGEVRLKSYTEEPLAIANYGPLLTKTGRKIHITSLRQQKDMLVARIEGVNDRTAAEQLVNLQLFTAREALGTPEDEDEFFHADLIGLAARDEQGVLIGTVTGMFDFGAGDIVEITPDGGKPLMLPFTRAIVPTVDIKAGHILVVLPQETGDGGEEDGKDER</sequence>
<dbReference type="InterPro" id="IPR056792">
    <property type="entry name" value="PRC_RimM"/>
</dbReference>
<evidence type="ECO:0000256" key="2">
    <source>
        <dbReference type="ARBA" id="ARBA00022517"/>
    </source>
</evidence>
<evidence type="ECO:0000313" key="8">
    <source>
        <dbReference type="EMBL" id="GLS17459.1"/>
    </source>
</evidence>
<comment type="domain">
    <text evidence="5">The PRC barrel domain binds ribosomal protein uS19.</text>
</comment>
<evidence type="ECO:0000259" key="6">
    <source>
        <dbReference type="Pfam" id="PF01782"/>
    </source>
</evidence>
<keyword evidence="2 5" id="KW-0690">Ribosome biogenesis</keyword>
<dbReference type="InterPro" id="IPR036976">
    <property type="entry name" value="RimM_N_sf"/>
</dbReference>
<reference evidence="9" key="1">
    <citation type="journal article" date="2019" name="Int. J. Syst. Evol. Microbiol.">
        <title>The Global Catalogue of Microorganisms (GCM) 10K type strain sequencing project: providing services to taxonomists for standard genome sequencing and annotation.</title>
        <authorList>
            <consortium name="The Broad Institute Genomics Platform"/>
            <consortium name="The Broad Institute Genome Sequencing Center for Infectious Disease"/>
            <person name="Wu L."/>
            <person name="Ma J."/>
        </authorList>
    </citation>
    <scope>NUCLEOTIDE SEQUENCE [LARGE SCALE GENOMIC DNA]</scope>
    <source>
        <strain evidence="9">NBRC 101365</strain>
    </source>
</reference>
<dbReference type="InterPro" id="IPR011033">
    <property type="entry name" value="PRC_barrel-like_sf"/>
</dbReference>
<keyword evidence="3 5" id="KW-0698">rRNA processing</keyword>
<dbReference type="Pfam" id="PF24986">
    <property type="entry name" value="PRC_RimM"/>
    <property type="match status" value="1"/>
</dbReference>
<dbReference type="HAMAP" id="MF_00014">
    <property type="entry name" value="Ribosome_mat_RimM"/>
    <property type="match status" value="1"/>
</dbReference>
<keyword evidence="4 5" id="KW-0143">Chaperone</keyword>
<comment type="caution">
    <text evidence="8">The sequence shown here is derived from an EMBL/GenBank/DDBJ whole genome shotgun (WGS) entry which is preliminary data.</text>
</comment>
<evidence type="ECO:0000256" key="3">
    <source>
        <dbReference type="ARBA" id="ARBA00022552"/>
    </source>
</evidence>
<dbReference type="PANTHER" id="PTHR33692">
    <property type="entry name" value="RIBOSOME MATURATION FACTOR RIMM"/>
    <property type="match status" value="1"/>
</dbReference>
<dbReference type="InterPro" id="IPR009000">
    <property type="entry name" value="Transl_B-barrel_sf"/>
</dbReference>
<comment type="function">
    <text evidence="5">An accessory protein needed during the final step in the assembly of 30S ribosomal subunit, possibly for assembly of the head region. Essential for efficient processing of 16S rRNA. May be needed both before and after RbfA during the maturation of 16S rRNA. It has affinity for free ribosomal 30S subunits but not for 70S ribosomes.</text>
</comment>
<evidence type="ECO:0000313" key="9">
    <source>
        <dbReference type="Proteomes" id="UP001156882"/>
    </source>
</evidence>
<dbReference type="SUPFAM" id="SSF50447">
    <property type="entry name" value="Translation proteins"/>
    <property type="match status" value="1"/>
</dbReference>
<feature type="domain" description="Ribosome maturation factor RimM PRC barrel" evidence="7">
    <location>
        <begin position="102"/>
        <end position="168"/>
    </location>
</feature>
<dbReference type="InterPro" id="IPR011961">
    <property type="entry name" value="RimM"/>
</dbReference>
<dbReference type="InterPro" id="IPR002676">
    <property type="entry name" value="RimM_N"/>
</dbReference>
<organism evidence="8 9">
    <name type="scientific">Labrys miyagiensis</name>
    <dbReference type="NCBI Taxonomy" id="346912"/>
    <lineage>
        <taxon>Bacteria</taxon>
        <taxon>Pseudomonadati</taxon>
        <taxon>Pseudomonadota</taxon>
        <taxon>Alphaproteobacteria</taxon>
        <taxon>Hyphomicrobiales</taxon>
        <taxon>Xanthobacteraceae</taxon>
        <taxon>Labrys</taxon>
    </lineage>
</organism>
<comment type="similarity">
    <text evidence="5">Belongs to the RimM family.</text>
</comment>
<name>A0ABQ6CFK5_9HYPH</name>
<dbReference type="PANTHER" id="PTHR33692:SF1">
    <property type="entry name" value="RIBOSOME MATURATION FACTOR RIMM"/>
    <property type="match status" value="1"/>
</dbReference>
<dbReference type="Gene3D" id="2.30.30.240">
    <property type="entry name" value="PRC-barrel domain"/>
    <property type="match status" value="1"/>
</dbReference>